<name>A0A5N5KN29_9ROSI</name>
<keyword evidence="4" id="KW-0342">GTP-binding</keyword>
<gene>
    <name evidence="5" type="ORF">DKX38_018453</name>
</gene>
<organism evidence="5 6">
    <name type="scientific">Salix brachista</name>
    <dbReference type="NCBI Taxonomy" id="2182728"/>
    <lineage>
        <taxon>Eukaryota</taxon>
        <taxon>Viridiplantae</taxon>
        <taxon>Streptophyta</taxon>
        <taxon>Embryophyta</taxon>
        <taxon>Tracheophyta</taxon>
        <taxon>Spermatophyta</taxon>
        <taxon>Magnoliopsida</taxon>
        <taxon>eudicotyledons</taxon>
        <taxon>Gunneridae</taxon>
        <taxon>Pentapetalae</taxon>
        <taxon>rosids</taxon>
        <taxon>fabids</taxon>
        <taxon>Malpighiales</taxon>
        <taxon>Salicaceae</taxon>
        <taxon>Saliceae</taxon>
        <taxon>Salix</taxon>
    </lineage>
</organism>
<evidence type="ECO:0000313" key="5">
    <source>
        <dbReference type="EMBL" id="KAB5531783.1"/>
    </source>
</evidence>
<comment type="caution">
    <text evidence="5">The sequence shown here is derived from an EMBL/GenBank/DDBJ whole genome shotgun (WGS) entry which is preliminary data.</text>
</comment>
<evidence type="ECO:0000256" key="1">
    <source>
        <dbReference type="ARBA" id="ARBA00009636"/>
    </source>
</evidence>
<proteinExistence type="inferred from homology"/>
<dbReference type="GO" id="GO:0007017">
    <property type="term" value="P:microtubule-based process"/>
    <property type="evidence" value="ECO:0007669"/>
    <property type="project" value="InterPro"/>
</dbReference>
<sequence length="150" mass="16514">MVCDEHCIDPTGQYIGNLELQLERVNVYYNEASNGWNVPRGVLMDIEPGTMDNFPAGTNCAKGPNTEGAELIDSVLYVVGKDAENCDCLQGKNADECMVLDNEALSDICFRTLKLTTPSFEDLNHLISGTMSDITCCLFIKVFFRIVACS</sequence>
<dbReference type="GO" id="GO:0005525">
    <property type="term" value="F:GTP binding"/>
    <property type="evidence" value="ECO:0007669"/>
    <property type="project" value="UniProtKB-KW"/>
</dbReference>
<dbReference type="SUPFAM" id="SSF52490">
    <property type="entry name" value="Tubulin nucleotide-binding domain-like"/>
    <property type="match status" value="1"/>
</dbReference>
<reference evidence="6" key="1">
    <citation type="journal article" date="2019" name="Gigascience">
        <title>De novo genome assembly of the endangered Acer yangbiense, a plant species with extremely small populations endemic to Yunnan Province, China.</title>
        <authorList>
            <person name="Yang J."/>
            <person name="Wariss H.M."/>
            <person name="Tao L."/>
            <person name="Zhang R."/>
            <person name="Yun Q."/>
            <person name="Hollingsworth P."/>
            <person name="Dao Z."/>
            <person name="Luo G."/>
            <person name="Guo H."/>
            <person name="Ma Y."/>
            <person name="Sun W."/>
        </authorList>
    </citation>
    <scope>NUCLEOTIDE SEQUENCE [LARGE SCALE GENOMIC DNA]</scope>
    <source>
        <strain evidence="6">cv. br00</strain>
    </source>
</reference>
<protein>
    <recommendedName>
        <fullName evidence="7">Tubulin/FtsZ GTPase domain-containing protein</fullName>
    </recommendedName>
</protein>
<evidence type="ECO:0000313" key="6">
    <source>
        <dbReference type="Proteomes" id="UP000326939"/>
    </source>
</evidence>
<evidence type="ECO:0000256" key="2">
    <source>
        <dbReference type="ARBA" id="ARBA00022701"/>
    </source>
</evidence>
<keyword evidence="6" id="KW-1185">Reference proteome</keyword>
<keyword evidence="3" id="KW-0547">Nucleotide-binding</keyword>
<comment type="similarity">
    <text evidence="1">Belongs to the tubulin family.</text>
</comment>
<dbReference type="Proteomes" id="UP000326939">
    <property type="component" value="Chromosome 12"/>
</dbReference>
<dbReference type="GO" id="GO:0005874">
    <property type="term" value="C:microtubule"/>
    <property type="evidence" value="ECO:0007669"/>
    <property type="project" value="UniProtKB-KW"/>
</dbReference>
<evidence type="ECO:0000256" key="4">
    <source>
        <dbReference type="ARBA" id="ARBA00023134"/>
    </source>
</evidence>
<evidence type="ECO:0000256" key="3">
    <source>
        <dbReference type="ARBA" id="ARBA00022741"/>
    </source>
</evidence>
<accession>A0A5N5KN29</accession>
<dbReference type="PANTHER" id="PTHR11588">
    <property type="entry name" value="TUBULIN"/>
    <property type="match status" value="1"/>
</dbReference>
<keyword evidence="2" id="KW-0493">Microtubule</keyword>
<evidence type="ECO:0008006" key="7">
    <source>
        <dbReference type="Google" id="ProtNLM"/>
    </source>
</evidence>
<dbReference type="EMBL" id="VDCV01000012">
    <property type="protein sequence ID" value="KAB5531783.1"/>
    <property type="molecule type" value="Genomic_DNA"/>
</dbReference>
<dbReference type="InterPro" id="IPR036525">
    <property type="entry name" value="Tubulin/FtsZ_GTPase_sf"/>
</dbReference>
<dbReference type="Gene3D" id="3.40.50.1440">
    <property type="entry name" value="Tubulin/FtsZ, GTPase domain"/>
    <property type="match status" value="2"/>
</dbReference>
<dbReference type="AlphaFoldDB" id="A0A5N5KN29"/>
<dbReference type="InterPro" id="IPR000217">
    <property type="entry name" value="Tubulin"/>
</dbReference>